<protein>
    <submittedName>
        <fullName evidence="1">Uncharacterized protein</fullName>
    </submittedName>
</protein>
<proteinExistence type="predicted"/>
<gene>
    <name evidence="1" type="ORF">CTRU02_209639</name>
</gene>
<dbReference type="EMBL" id="VUJX02000006">
    <property type="protein sequence ID" value="KAL0935048.1"/>
    <property type="molecule type" value="Genomic_DNA"/>
</dbReference>
<evidence type="ECO:0000313" key="1">
    <source>
        <dbReference type="EMBL" id="KAL0935048.1"/>
    </source>
</evidence>
<organism evidence="1 2">
    <name type="scientific">Colletotrichum truncatum</name>
    <name type="common">Anthracnose fungus</name>
    <name type="synonym">Colletotrichum capsici</name>
    <dbReference type="NCBI Taxonomy" id="5467"/>
    <lineage>
        <taxon>Eukaryota</taxon>
        <taxon>Fungi</taxon>
        <taxon>Dikarya</taxon>
        <taxon>Ascomycota</taxon>
        <taxon>Pezizomycotina</taxon>
        <taxon>Sordariomycetes</taxon>
        <taxon>Hypocreomycetidae</taxon>
        <taxon>Glomerellales</taxon>
        <taxon>Glomerellaceae</taxon>
        <taxon>Colletotrichum</taxon>
        <taxon>Colletotrichum truncatum species complex</taxon>
    </lineage>
</organism>
<keyword evidence="2" id="KW-1185">Reference proteome</keyword>
<sequence length="204" mass="23173">MIRRPKTSTWIKVRCVYSICKGWALCSGEFVLLVTSDVPNVSLHAKSMVKRYSQLMKHFDSSRRHSNVPLLSILKSLKSQSNALTLLATHSNLALSRLRHNVFYLYTFGFPKVRLISHPNGTATRHPVPRPGMVPFRAPAPMWRRWYRLRSIPRLVIRGRPRPSSAPNRLQQWPHGNVAALIPFANPLASNELSLPSYPSSQTS</sequence>
<comment type="caution">
    <text evidence="1">The sequence shown here is derived from an EMBL/GenBank/DDBJ whole genome shotgun (WGS) entry which is preliminary data.</text>
</comment>
<accession>A0ACC3YSX9</accession>
<reference evidence="1 2" key="1">
    <citation type="journal article" date="2020" name="Phytopathology">
        <title>Genome Sequence Resources of Colletotrichum truncatum, C. plurivorum, C. musicola, and C. sojae: Four Species Pathogenic to Soybean (Glycine max).</title>
        <authorList>
            <person name="Rogerio F."/>
            <person name="Boufleur T.R."/>
            <person name="Ciampi-Guillardi M."/>
            <person name="Sukno S.A."/>
            <person name="Thon M.R."/>
            <person name="Massola Junior N.S."/>
            <person name="Baroncelli R."/>
        </authorList>
    </citation>
    <scope>NUCLEOTIDE SEQUENCE [LARGE SCALE GENOMIC DNA]</scope>
    <source>
        <strain evidence="1 2">CMES1059</strain>
    </source>
</reference>
<name>A0ACC3YSX9_COLTU</name>
<dbReference type="Proteomes" id="UP000805649">
    <property type="component" value="Unassembled WGS sequence"/>
</dbReference>
<evidence type="ECO:0000313" key="2">
    <source>
        <dbReference type="Proteomes" id="UP000805649"/>
    </source>
</evidence>